<keyword evidence="1" id="KW-0472">Membrane</keyword>
<keyword evidence="1" id="KW-1133">Transmembrane helix</keyword>
<name>A0A840PNY2_URETH</name>
<accession>A0A840PNY2</accession>
<evidence type="ECO:0000256" key="1">
    <source>
        <dbReference type="SAM" id="Phobius"/>
    </source>
</evidence>
<comment type="caution">
    <text evidence="2">The sequence shown here is derived from an EMBL/GenBank/DDBJ whole genome shotgun (WGS) entry which is preliminary data.</text>
</comment>
<organism evidence="2 3">
    <name type="scientific">Ureibacillus thermosphaericus</name>
    <dbReference type="NCBI Taxonomy" id="51173"/>
    <lineage>
        <taxon>Bacteria</taxon>
        <taxon>Bacillati</taxon>
        <taxon>Bacillota</taxon>
        <taxon>Bacilli</taxon>
        <taxon>Bacillales</taxon>
        <taxon>Caryophanaceae</taxon>
        <taxon>Ureibacillus</taxon>
    </lineage>
</organism>
<dbReference type="EMBL" id="JACHGZ010000004">
    <property type="protein sequence ID" value="MBB5148199.1"/>
    <property type="molecule type" value="Genomic_DNA"/>
</dbReference>
<evidence type="ECO:0000313" key="3">
    <source>
        <dbReference type="Proteomes" id="UP000557217"/>
    </source>
</evidence>
<sequence>MSDLLNILVLLILGWGFAILIGAEWQYMKERKRR</sequence>
<feature type="transmembrane region" description="Helical" evidence="1">
    <location>
        <begin position="6"/>
        <end position="25"/>
    </location>
</feature>
<gene>
    <name evidence="2" type="ORF">HNR36_000584</name>
</gene>
<reference evidence="2 3" key="1">
    <citation type="submission" date="2020-08" db="EMBL/GenBank/DDBJ databases">
        <title>Genomic Encyclopedia of Type Strains, Phase IV (KMG-IV): sequencing the most valuable type-strain genomes for metagenomic binning, comparative biology and taxonomic classification.</title>
        <authorList>
            <person name="Goeker M."/>
        </authorList>
    </citation>
    <scope>NUCLEOTIDE SEQUENCE [LARGE SCALE GENOMIC DNA]</scope>
    <source>
        <strain evidence="2 3">DSM 10633</strain>
    </source>
</reference>
<evidence type="ECO:0000313" key="2">
    <source>
        <dbReference type="EMBL" id="MBB5148199.1"/>
    </source>
</evidence>
<proteinExistence type="predicted"/>
<keyword evidence="3" id="KW-1185">Reference proteome</keyword>
<dbReference type="AlphaFoldDB" id="A0A840PNY2"/>
<dbReference type="Proteomes" id="UP000557217">
    <property type="component" value="Unassembled WGS sequence"/>
</dbReference>
<keyword evidence="1" id="KW-0812">Transmembrane</keyword>
<protein>
    <submittedName>
        <fullName evidence="2">Uncharacterized protein</fullName>
    </submittedName>
</protein>